<protein>
    <recommendedName>
        <fullName evidence="3">Terminase small subunit</fullName>
    </recommendedName>
</protein>
<comment type="caution">
    <text evidence="1">The sequence shown here is derived from an EMBL/GenBank/DDBJ whole genome shotgun (WGS) entry which is preliminary data.</text>
</comment>
<dbReference type="EMBL" id="MEVT01000006">
    <property type="protein sequence ID" value="OGC63358.1"/>
    <property type="molecule type" value="Genomic_DNA"/>
</dbReference>
<evidence type="ECO:0000313" key="2">
    <source>
        <dbReference type="Proteomes" id="UP000176614"/>
    </source>
</evidence>
<proteinExistence type="predicted"/>
<gene>
    <name evidence="1" type="ORF">A2264_01335</name>
</gene>
<evidence type="ECO:0000313" key="1">
    <source>
        <dbReference type="EMBL" id="OGC63358.1"/>
    </source>
</evidence>
<name>A0A1F4W252_UNCKA</name>
<accession>A0A1F4W252</accession>
<sequence>MRRLTEKQQKFIEKLNAGITPVVAAEDLYRCKNRNVARVIASKNVNHPVIFEKVRDALDYPGSKARVEHIVKVIEDGLTANKTIITRVGDLVEVPDHKTRLYAAQLALRVRGELKDIIVDNTSHDIHVSFKLIKARSPEEVARAMGNTNTRAAILEGETS</sequence>
<evidence type="ECO:0008006" key="3">
    <source>
        <dbReference type="Google" id="ProtNLM"/>
    </source>
</evidence>
<reference evidence="1 2" key="1">
    <citation type="journal article" date="2016" name="Nat. Commun.">
        <title>Thousands of microbial genomes shed light on interconnected biogeochemical processes in an aquifer system.</title>
        <authorList>
            <person name="Anantharaman K."/>
            <person name="Brown C.T."/>
            <person name="Hug L.A."/>
            <person name="Sharon I."/>
            <person name="Castelle C.J."/>
            <person name="Probst A.J."/>
            <person name="Thomas B.C."/>
            <person name="Singh A."/>
            <person name="Wilkins M.J."/>
            <person name="Karaoz U."/>
            <person name="Brodie E.L."/>
            <person name="Williams K.H."/>
            <person name="Hubbard S.S."/>
            <person name="Banfield J.F."/>
        </authorList>
    </citation>
    <scope>NUCLEOTIDE SEQUENCE [LARGE SCALE GENOMIC DNA]</scope>
</reference>
<dbReference type="Proteomes" id="UP000176614">
    <property type="component" value="Unassembled WGS sequence"/>
</dbReference>
<dbReference type="AlphaFoldDB" id="A0A1F4W252"/>
<organism evidence="1 2">
    <name type="scientific">candidate division WWE3 bacterium RIFOXYA2_FULL_46_9</name>
    <dbReference type="NCBI Taxonomy" id="1802636"/>
    <lineage>
        <taxon>Bacteria</taxon>
        <taxon>Katanobacteria</taxon>
    </lineage>
</organism>